<keyword evidence="3" id="KW-1185">Reference proteome</keyword>
<reference evidence="2" key="1">
    <citation type="submission" date="2020-01" db="EMBL/GenBank/DDBJ databases">
        <authorList>
            <consortium name="DOE Joint Genome Institute"/>
            <person name="Haridas S."/>
            <person name="Albert R."/>
            <person name="Binder M."/>
            <person name="Bloem J."/>
            <person name="Labutti K."/>
            <person name="Salamov A."/>
            <person name="Andreopoulos B."/>
            <person name="Baker S.E."/>
            <person name="Barry K."/>
            <person name="Bills G."/>
            <person name="Bluhm B.H."/>
            <person name="Cannon C."/>
            <person name="Castanera R."/>
            <person name="Culley D.E."/>
            <person name="Daum C."/>
            <person name="Ezra D."/>
            <person name="Gonzalez J.B."/>
            <person name="Henrissat B."/>
            <person name="Kuo A."/>
            <person name="Liang C."/>
            <person name="Lipzen A."/>
            <person name="Lutzoni F."/>
            <person name="Magnuson J."/>
            <person name="Mondo S."/>
            <person name="Nolan M."/>
            <person name="Ohm R."/>
            <person name="Pangilinan J."/>
            <person name="Park H.-J."/>
            <person name="Ramirez L."/>
            <person name="Alfaro M."/>
            <person name="Sun H."/>
            <person name="Tritt A."/>
            <person name="Yoshinaga Y."/>
            <person name="Zwiers L.-H."/>
            <person name="Turgeon B.G."/>
            <person name="Goodwin S.B."/>
            <person name="Spatafora J.W."/>
            <person name="Crous P.W."/>
            <person name="Grigoriev I.V."/>
        </authorList>
    </citation>
    <scope>NUCLEOTIDE SEQUENCE</scope>
    <source>
        <strain evidence="2">IPT5</strain>
    </source>
</reference>
<feature type="region of interest" description="Disordered" evidence="1">
    <location>
        <begin position="32"/>
        <end position="85"/>
    </location>
</feature>
<gene>
    <name evidence="2" type="ORF">T440DRAFT_498641</name>
</gene>
<dbReference type="AlphaFoldDB" id="A0A6A7B704"/>
<dbReference type="EMBL" id="MU006303">
    <property type="protein sequence ID" value="KAF2851220.1"/>
    <property type="molecule type" value="Genomic_DNA"/>
</dbReference>
<evidence type="ECO:0000256" key="1">
    <source>
        <dbReference type="SAM" id="MobiDB-lite"/>
    </source>
</evidence>
<protein>
    <submittedName>
        <fullName evidence="2">Uncharacterized protein</fullName>
    </submittedName>
</protein>
<dbReference type="OrthoDB" id="2107880at2759"/>
<dbReference type="InterPro" id="IPR037653">
    <property type="entry name" value="Cbp6"/>
</dbReference>
<dbReference type="PANTHER" id="PTHR28250">
    <property type="entry name" value="CYTOCHROME B PRE-MRNA-PROCESSING PROTEIN 6"/>
    <property type="match status" value="1"/>
</dbReference>
<proteinExistence type="predicted"/>
<name>A0A6A7B704_9PLEO</name>
<dbReference type="Proteomes" id="UP000799423">
    <property type="component" value="Unassembled WGS sequence"/>
</dbReference>
<evidence type="ECO:0000313" key="3">
    <source>
        <dbReference type="Proteomes" id="UP000799423"/>
    </source>
</evidence>
<sequence length="152" mass="17170">MANPIAKHYTRLLALWPKDALRPNLPFTRAIEHRGQPFGVKPSEPSPSSTPSASKPSSKTPSNSTITSTSTSSTPPQNSNSNAPHLEIPHINALFSLLENRYAKKYALSPEALKPKSAPEHYTRLMEEIERAPKRTWWQAKVEEWKMKVRWS</sequence>
<feature type="compositionally biased region" description="Low complexity" evidence="1">
    <location>
        <begin position="42"/>
        <end position="84"/>
    </location>
</feature>
<dbReference type="Pfam" id="PF20180">
    <property type="entry name" value="UQCC2_CBP6"/>
    <property type="match status" value="1"/>
</dbReference>
<dbReference type="GO" id="GO:0034551">
    <property type="term" value="P:mitochondrial respiratory chain complex III assembly"/>
    <property type="evidence" value="ECO:0007669"/>
    <property type="project" value="TreeGrafter"/>
</dbReference>
<evidence type="ECO:0000313" key="2">
    <source>
        <dbReference type="EMBL" id="KAF2851220.1"/>
    </source>
</evidence>
<organism evidence="2 3">
    <name type="scientific">Plenodomus tracheiphilus IPT5</name>
    <dbReference type="NCBI Taxonomy" id="1408161"/>
    <lineage>
        <taxon>Eukaryota</taxon>
        <taxon>Fungi</taxon>
        <taxon>Dikarya</taxon>
        <taxon>Ascomycota</taxon>
        <taxon>Pezizomycotina</taxon>
        <taxon>Dothideomycetes</taxon>
        <taxon>Pleosporomycetidae</taxon>
        <taxon>Pleosporales</taxon>
        <taxon>Pleosporineae</taxon>
        <taxon>Leptosphaeriaceae</taxon>
        <taxon>Plenodomus</taxon>
    </lineage>
</organism>
<dbReference type="GO" id="GO:0043022">
    <property type="term" value="F:ribosome binding"/>
    <property type="evidence" value="ECO:0007669"/>
    <property type="project" value="InterPro"/>
</dbReference>
<dbReference type="GO" id="GO:0061671">
    <property type="term" value="C:Cbp3p-Cbp6 complex"/>
    <property type="evidence" value="ECO:0007669"/>
    <property type="project" value="InterPro"/>
</dbReference>
<dbReference type="PANTHER" id="PTHR28250:SF1">
    <property type="entry name" value="CYTOCHROME B PRE-MRNA-PROCESSING PROTEIN 6"/>
    <property type="match status" value="1"/>
</dbReference>
<accession>A0A6A7B704</accession>